<dbReference type="CDD" id="cd00683">
    <property type="entry name" value="Trans_IPPS_HH"/>
    <property type="match status" value="1"/>
</dbReference>
<dbReference type="PROSITE" id="PS01044">
    <property type="entry name" value="SQUALEN_PHYTOEN_SYN_1"/>
    <property type="match status" value="1"/>
</dbReference>
<organism evidence="2">
    <name type="scientific">uncultured Desulfobacterium sp</name>
    <dbReference type="NCBI Taxonomy" id="201089"/>
    <lineage>
        <taxon>Bacteria</taxon>
        <taxon>Pseudomonadati</taxon>
        <taxon>Thermodesulfobacteriota</taxon>
        <taxon>Desulfobacteria</taxon>
        <taxon>Desulfobacterales</taxon>
        <taxon>Desulfobacteriaceae</taxon>
        <taxon>Desulfobacterium</taxon>
        <taxon>environmental samples</taxon>
    </lineage>
</organism>
<protein>
    <recommendedName>
        <fullName evidence="3">Squalene/phytoene synthase</fullName>
    </recommendedName>
</protein>
<keyword evidence="1" id="KW-0808">Transferase</keyword>
<evidence type="ECO:0000313" key="2">
    <source>
        <dbReference type="EMBL" id="CBX30853.1"/>
    </source>
</evidence>
<dbReference type="EMBL" id="FR695877">
    <property type="protein sequence ID" value="CBX30853.1"/>
    <property type="molecule type" value="Genomic_DNA"/>
</dbReference>
<dbReference type="GO" id="GO:0045338">
    <property type="term" value="P:farnesyl diphosphate metabolic process"/>
    <property type="evidence" value="ECO:0007669"/>
    <property type="project" value="InterPro"/>
</dbReference>
<dbReference type="PANTHER" id="PTHR11626:SF2">
    <property type="entry name" value="SQUALENE SYNTHASE"/>
    <property type="match status" value="1"/>
</dbReference>
<gene>
    <name evidence="2" type="ORF">N47_E43650</name>
</gene>
<dbReference type="Gene3D" id="1.10.600.10">
    <property type="entry name" value="Farnesyl Diphosphate Synthase"/>
    <property type="match status" value="1"/>
</dbReference>
<name>E1YL70_9BACT</name>
<dbReference type="InterPro" id="IPR002060">
    <property type="entry name" value="Squ/phyt_synthse"/>
</dbReference>
<dbReference type="AlphaFoldDB" id="E1YL70"/>
<evidence type="ECO:0000256" key="1">
    <source>
        <dbReference type="ARBA" id="ARBA00022679"/>
    </source>
</evidence>
<proteinExistence type="predicted"/>
<evidence type="ECO:0008006" key="3">
    <source>
        <dbReference type="Google" id="ProtNLM"/>
    </source>
</evidence>
<dbReference type="InterPro" id="IPR044844">
    <property type="entry name" value="Trans_IPPS_euk-type"/>
</dbReference>
<dbReference type="InterPro" id="IPR019845">
    <property type="entry name" value="Squalene/phytoene_synthase_CS"/>
</dbReference>
<reference evidence="2" key="1">
    <citation type="journal article" date="2011" name="Environ. Microbiol.">
        <title>Genomic insights into the metabolic potential of the polycyclic aromatic hydrocarbon degrading sulfate-reducing Deltaproteobacterium N47.</title>
        <authorList>
            <person name="Bergmann F."/>
            <person name="Selesi D."/>
            <person name="Weinmaier T."/>
            <person name="Tischler P."/>
            <person name="Rattei T."/>
            <person name="Meckenstock R.U."/>
        </authorList>
    </citation>
    <scope>NUCLEOTIDE SEQUENCE</scope>
</reference>
<dbReference type="Pfam" id="PF00494">
    <property type="entry name" value="SQS_PSY"/>
    <property type="match status" value="1"/>
</dbReference>
<dbReference type="SFLD" id="SFLDG01018">
    <property type="entry name" value="Squalene/Phytoene_Synthase_Lik"/>
    <property type="match status" value="1"/>
</dbReference>
<dbReference type="InterPro" id="IPR033904">
    <property type="entry name" value="Trans_IPPS_HH"/>
</dbReference>
<dbReference type="GO" id="GO:0016117">
    <property type="term" value="P:carotenoid biosynthetic process"/>
    <property type="evidence" value="ECO:0007669"/>
    <property type="project" value="UniProtKB-ARBA"/>
</dbReference>
<dbReference type="InterPro" id="IPR008949">
    <property type="entry name" value="Isoprenoid_synthase_dom_sf"/>
</dbReference>
<accession>E1YL70</accession>
<dbReference type="GO" id="GO:0051996">
    <property type="term" value="F:squalene synthase [NAD(P)H] activity"/>
    <property type="evidence" value="ECO:0007669"/>
    <property type="project" value="InterPro"/>
</dbReference>
<sequence>MNTRGFQTNQDDYNQQILQRVSRSFALTIPQLPPTLSRTTTIGYLLCRIVDTIEDEKDLSVAEKYSFFKEFVDVVDGYAKAEAFAERLLPRLGENTLSAEKELVENCSLVIQAFLRLTSQEQAILSRCVKIMSAGMLRFQELKSFQGLKDIAHVDSYCYHVAGVVGEMLTDLFCAYSPEISKHRKKLYTLAPSFGQGLQMTNILKDLWDDRKSGSCWLPGDVFQKHGYDLSRLSEYVYEPTFGRGLSELIGITCAHLKNALTYTLMIPRHETGIRKFCLWAIGMAVCTLGNIKKNPDYQSGSDVKISQKNTKAIIVTTNFTLRSNLLLKVLFNFYTRGFPPSDHVDTLQRCTPENIFLSRQNTLK</sequence>
<dbReference type="SFLD" id="SFLDS00005">
    <property type="entry name" value="Isoprenoid_Synthase_Type_I"/>
    <property type="match status" value="1"/>
</dbReference>
<dbReference type="PANTHER" id="PTHR11626">
    <property type="entry name" value="FARNESYL-DIPHOSPHATE FARNESYLTRANSFERASE"/>
    <property type="match status" value="1"/>
</dbReference>
<dbReference type="SUPFAM" id="SSF48576">
    <property type="entry name" value="Terpenoid synthases"/>
    <property type="match status" value="1"/>
</dbReference>